<dbReference type="SUPFAM" id="SSF52058">
    <property type="entry name" value="L domain-like"/>
    <property type="match status" value="1"/>
</dbReference>
<dbReference type="Proteomes" id="UP000243975">
    <property type="component" value="Unassembled WGS sequence"/>
</dbReference>
<dbReference type="AlphaFoldDB" id="A0A103E5X1"/>
<gene>
    <name evidence="4" type="ORF">Ccrd_024022</name>
</gene>
<sequence length="164" mass="19109">MLTKYYCPRIFMKFSNFQYKGVLVKEVKIDNFFKVEVSLITFGVGFILQQLDTEELGLLIHIHVLNLSHNQVTRPIPSLFSNMKKIESLAISSNRLSGRVSACTLIIERKIWDLYCRQSVSLWITIGKDMHVEFDVDDTPIVGRRKLIWHGYGFLRCKFGFRMA</sequence>
<accession>A0A103E5X1</accession>
<dbReference type="EMBL" id="LEKV01010993">
    <property type="protein sequence ID" value="KVE28970.1"/>
    <property type="molecule type" value="Genomic_DNA"/>
</dbReference>
<evidence type="ECO:0008006" key="6">
    <source>
        <dbReference type="Google" id="ProtNLM"/>
    </source>
</evidence>
<evidence type="ECO:0000256" key="3">
    <source>
        <dbReference type="ARBA" id="ARBA00022737"/>
    </source>
</evidence>
<comment type="similarity">
    <text evidence="1">Belongs to the RLP family.</text>
</comment>
<dbReference type="InterPro" id="IPR001611">
    <property type="entry name" value="Leu-rich_rpt"/>
</dbReference>
<keyword evidence="5" id="KW-1185">Reference proteome</keyword>
<dbReference type="Gene3D" id="3.80.10.10">
    <property type="entry name" value="Ribonuclease Inhibitor"/>
    <property type="match status" value="1"/>
</dbReference>
<name>A0A103E5X1_CYNCS</name>
<dbReference type="Pfam" id="PF00560">
    <property type="entry name" value="LRR_1"/>
    <property type="match status" value="1"/>
</dbReference>
<dbReference type="InterPro" id="IPR032675">
    <property type="entry name" value="LRR_dom_sf"/>
</dbReference>
<dbReference type="PANTHER" id="PTHR48062">
    <property type="entry name" value="RECEPTOR-LIKE PROTEIN 14"/>
    <property type="match status" value="1"/>
</dbReference>
<protein>
    <recommendedName>
        <fullName evidence="6">Leucine-rich repeat-containing protein</fullName>
    </recommendedName>
</protein>
<evidence type="ECO:0000313" key="4">
    <source>
        <dbReference type="EMBL" id="KVE28970.1"/>
    </source>
</evidence>
<organism evidence="4 5">
    <name type="scientific">Cynara cardunculus var. scolymus</name>
    <name type="common">Globe artichoke</name>
    <name type="synonym">Cynara scolymus</name>
    <dbReference type="NCBI Taxonomy" id="59895"/>
    <lineage>
        <taxon>Eukaryota</taxon>
        <taxon>Viridiplantae</taxon>
        <taxon>Streptophyta</taxon>
        <taxon>Embryophyta</taxon>
        <taxon>Tracheophyta</taxon>
        <taxon>Spermatophyta</taxon>
        <taxon>Magnoliopsida</taxon>
        <taxon>eudicotyledons</taxon>
        <taxon>Gunneridae</taxon>
        <taxon>Pentapetalae</taxon>
        <taxon>asterids</taxon>
        <taxon>campanulids</taxon>
        <taxon>Asterales</taxon>
        <taxon>Asteraceae</taxon>
        <taxon>Carduoideae</taxon>
        <taxon>Cardueae</taxon>
        <taxon>Carduinae</taxon>
        <taxon>Cynara</taxon>
    </lineage>
</organism>
<reference evidence="4 5" key="1">
    <citation type="journal article" date="2016" name="Sci. Rep.">
        <title>The genome sequence of the outbreeding globe artichoke constructed de novo incorporating a phase-aware low-pass sequencing strategy of F1 progeny.</title>
        <authorList>
            <person name="Scaglione D."/>
            <person name="Reyes-Chin-Wo S."/>
            <person name="Acquadro A."/>
            <person name="Froenicke L."/>
            <person name="Portis E."/>
            <person name="Beitel C."/>
            <person name="Tirone M."/>
            <person name="Mauro R."/>
            <person name="Lo Monaco A."/>
            <person name="Mauromicale G."/>
            <person name="Faccioli P."/>
            <person name="Cattivelli L."/>
            <person name="Rieseberg L."/>
            <person name="Michelmore R."/>
            <person name="Lanteri S."/>
        </authorList>
    </citation>
    <scope>NUCLEOTIDE SEQUENCE [LARGE SCALE GENOMIC DNA]</scope>
    <source>
        <strain evidence="4">2C</strain>
    </source>
</reference>
<keyword evidence="3" id="KW-0677">Repeat</keyword>
<dbReference type="Gramene" id="KVE28970">
    <property type="protein sequence ID" value="KVE28970"/>
    <property type="gene ID" value="Ccrd_024022"/>
</dbReference>
<comment type="caution">
    <text evidence="4">The sequence shown here is derived from an EMBL/GenBank/DDBJ whole genome shotgun (WGS) entry which is preliminary data.</text>
</comment>
<proteinExistence type="inferred from homology"/>
<evidence type="ECO:0000256" key="2">
    <source>
        <dbReference type="ARBA" id="ARBA00022614"/>
    </source>
</evidence>
<dbReference type="PANTHER" id="PTHR48062:SF21">
    <property type="entry name" value="RECEPTOR-LIKE PROTEIN 12"/>
    <property type="match status" value="1"/>
</dbReference>
<dbReference type="STRING" id="59895.A0A103E5X1"/>
<evidence type="ECO:0000256" key="1">
    <source>
        <dbReference type="ARBA" id="ARBA00009592"/>
    </source>
</evidence>
<keyword evidence="2" id="KW-0433">Leucine-rich repeat</keyword>
<evidence type="ECO:0000313" key="5">
    <source>
        <dbReference type="Proteomes" id="UP000243975"/>
    </source>
</evidence>
<dbReference type="InterPro" id="IPR051502">
    <property type="entry name" value="RLP_Defense_Trigger"/>
</dbReference>